<sequence length="161" mass="18309">MVQEPKVRILGRSNNLSIKLSVHIDNTKKTINGGNLMPTALELGRKGWKSFLGKKRYIPHLSNIQQIEREKLINTAYHAATLLKKEFQFTRIILFGSLVHKAWFSEDSDIDLAVEGLPTNQYFKALSRLESMISSRKVDLVDMSEIAEPVKKMIISEGIEL</sequence>
<evidence type="ECO:0000259" key="1">
    <source>
        <dbReference type="Pfam" id="PF18765"/>
    </source>
</evidence>
<dbReference type="AlphaFoldDB" id="A0A1V1PFW9"/>
<name>A0A1V1PFW9_9BACT</name>
<evidence type="ECO:0000313" key="3">
    <source>
        <dbReference type="Proteomes" id="UP000189670"/>
    </source>
</evidence>
<dbReference type="Gene3D" id="3.30.460.10">
    <property type="entry name" value="Beta Polymerase, domain 2"/>
    <property type="match status" value="1"/>
</dbReference>
<feature type="domain" description="Polymerase beta nucleotidyltransferase" evidence="1">
    <location>
        <begin position="81"/>
        <end position="160"/>
    </location>
</feature>
<organism evidence="2 3">
    <name type="scientific">Candidatus Magnetoglobus multicellularis str. Araruama</name>
    <dbReference type="NCBI Taxonomy" id="890399"/>
    <lineage>
        <taxon>Bacteria</taxon>
        <taxon>Pseudomonadati</taxon>
        <taxon>Thermodesulfobacteriota</taxon>
        <taxon>Desulfobacteria</taxon>
        <taxon>Desulfobacterales</taxon>
        <taxon>Desulfobacteraceae</taxon>
        <taxon>Candidatus Magnetoglobus</taxon>
    </lineage>
</organism>
<dbReference type="SUPFAM" id="SSF81301">
    <property type="entry name" value="Nucleotidyltransferase"/>
    <property type="match status" value="1"/>
</dbReference>
<protein>
    <submittedName>
        <fullName evidence="2">DNA polymerase beta domain-containing protein</fullName>
    </submittedName>
</protein>
<dbReference type="EMBL" id="ATBP01000038">
    <property type="protein sequence ID" value="ETR73787.1"/>
    <property type="molecule type" value="Genomic_DNA"/>
</dbReference>
<dbReference type="InterPro" id="IPR041633">
    <property type="entry name" value="Polbeta"/>
</dbReference>
<reference evidence="3" key="1">
    <citation type="submission" date="2012-11" db="EMBL/GenBank/DDBJ databases">
        <authorList>
            <person name="Lucero-Rivera Y.E."/>
            <person name="Tovar-Ramirez D."/>
        </authorList>
    </citation>
    <scope>NUCLEOTIDE SEQUENCE [LARGE SCALE GENOMIC DNA]</scope>
    <source>
        <strain evidence="3">Araruama</strain>
    </source>
</reference>
<dbReference type="InterPro" id="IPR043519">
    <property type="entry name" value="NT_sf"/>
</dbReference>
<accession>A0A1V1PFW9</accession>
<proteinExistence type="predicted"/>
<gene>
    <name evidence="2" type="ORF">OMM_06723</name>
</gene>
<comment type="caution">
    <text evidence="2">The sequence shown here is derived from an EMBL/GenBank/DDBJ whole genome shotgun (WGS) entry which is preliminary data.</text>
</comment>
<dbReference type="Pfam" id="PF18765">
    <property type="entry name" value="Polbeta"/>
    <property type="match status" value="1"/>
</dbReference>
<dbReference type="Proteomes" id="UP000189670">
    <property type="component" value="Unassembled WGS sequence"/>
</dbReference>
<evidence type="ECO:0000313" key="2">
    <source>
        <dbReference type="EMBL" id="ETR73787.1"/>
    </source>
</evidence>
<dbReference type="CDD" id="cd05403">
    <property type="entry name" value="NT_KNTase_like"/>
    <property type="match status" value="1"/>
</dbReference>